<dbReference type="PANTHER" id="PTHR11941">
    <property type="entry name" value="ENOYL-COA HYDRATASE-RELATED"/>
    <property type="match status" value="1"/>
</dbReference>
<evidence type="ECO:0000313" key="2">
    <source>
        <dbReference type="Proteomes" id="UP000011666"/>
    </source>
</evidence>
<dbReference type="RefSeq" id="WP_007617939.1">
    <property type="nucleotide sequence ID" value="NZ_BANX01000005.1"/>
</dbReference>
<keyword evidence="1" id="KW-0413">Isomerase</keyword>
<dbReference type="STRING" id="1223545.GS4_05_03200"/>
<dbReference type="PANTHER" id="PTHR11941:SF75">
    <property type="entry name" value="ENOYL-COA HYDRATASE_ISOMERASE FAMILY PROTEIN"/>
    <property type="match status" value="1"/>
</dbReference>
<dbReference type="InterPro" id="IPR001753">
    <property type="entry name" value="Enoyl-CoA_hydra/iso"/>
</dbReference>
<dbReference type="GO" id="GO:0006635">
    <property type="term" value="P:fatty acid beta-oxidation"/>
    <property type="evidence" value="ECO:0007669"/>
    <property type="project" value="TreeGrafter"/>
</dbReference>
<sequence length="237" mass="24650">MPHLIRDDDVYVLHLDDADGDGTGENVIGPPAVRQIGELLDEVAAADGASGLVTTGAGKFFSTGLDTAWVLQNVEQVDAYTQSVQELLARFLSFPMPTAAAINGHAFGAGALLAFAHDRIVMRADRGFLCMPGVTIGASYAPGSVRLVAAKVPAPINHEVLVTGRRYGGAVATELGIVHEAVAQDEVVPAATKWVREHGHLSGRTIGEIKASLHADVVDALRAEVSGVGDQAAIADS</sequence>
<gene>
    <name evidence="1" type="ORF">GS4_05_03200</name>
</gene>
<reference evidence="1 2" key="1">
    <citation type="submission" date="2013-01" db="EMBL/GenBank/DDBJ databases">
        <title>Whole genome shotgun sequence of Gordonia soli NBRC 108243.</title>
        <authorList>
            <person name="Isaki-Nakamura S."/>
            <person name="Hosoyama A."/>
            <person name="Tsuchikane K."/>
            <person name="Ando Y."/>
            <person name="Baba S."/>
            <person name="Ohji S."/>
            <person name="Hamada M."/>
            <person name="Tamura T."/>
            <person name="Yamazoe A."/>
            <person name="Yamazaki S."/>
            <person name="Fujita N."/>
        </authorList>
    </citation>
    <scope>NUCLEOTIDE SEQUENCE [LARGE SCALE GENOMIC DNA]</scope>
    <source>
        <strain evidence="1 2">NBRC 108243</strain>
    </source>
</reference>
<dbReference type="SUPFAM" id="SSF52096">
    <property type="entry name" value="ClpP/crotonase"/>
    <property type="match status" value="1"/>
</dbReference>
<dbReference type="GO" id="GO:0004165">
    <property type="term" value="F:delta(3)-delta(2)-enoyl-CoA isomerase activity"/>
    <property type="evidence" value="ECO:0007669"/>
    <property type="project" value="TreeGrafter"/>
</dbReference>
<dbReference type="Proteomes" id="UP000011666">
    <property type="component" value="Unassembled WGS sequence"/>
</dbReference>
<dbReference type="AlphaFoldDB" id="M0QI53"/>
<dbReference type="Pfam" id="PF00378">
    <property type="entry name" value="ECH_1"/>
    <property type="match status" value="1"/>
</dbReference>
<dbReference type="InterPro" id="IPR029045">
    <property type="entry name" value="ClpP/crotonase-like_dom_sf"/>
</dbReference>
<accession>M0QI53</accession>
<comment type="caution">
    <text evidence="1">The sequence shown here is derived from an EMBL/GenBank/DDBJ whole genome shotgun (WGS) entry which is preliminary data.</text>
</comment>
<keyword evidence="2" id="KW-1185">Reference proteome</keyword>
<dbReference type="eggNOG" id="COG1024">
    <property type="taxonomic scope" value="Bacteria"/>
</dbReference>
<dbReference type="EMBL" id="BANX01000005">
    <property type="protein sequence ID" value="GAC67107.1"/>
    <property type="molecule type" value="Genomic_DNA"/>
</dbReference>
<dbReference type="CDD" id="cd06558">
    <property type="entry name" value="crotonase-like"/>
    <property type="match status" value="1"/>
</dbReference>
<organism evidence="1 2">
    <name type="scientific">Gordonia soli NBRC 108243</name>
    <dbReference type="NCBI Taxonomy" id="1223545"/>
    <lineage>
        <taxon>Bacteria</taxon>
        <taxon>Bacillati</taxon>
        <taxon>Actinomycetota</taxon>
        <taxon>Actinomycetes</taxon>
        <taxon>Mycobacteriales</taxon>
        <taxon>Gordoniaceae</taxon>
        <taxon>Gordonia</taxon>
    </lineage>
</organism>
<evidence type="ECO:0000313" key="1">
    <source>
        <dbReference type="EMBL" id="GAC67107.1"/>
    </source>
</evidence>
<name>M0QI53_9ACTN</name>
<proteinExistence type="predicted"/>
<protein>
    <submittedName>
        <fullName evidence="1">Enoyl-CoA hydratase/isomerase family protein</fullName>
    </submittedName>
</protein>
<dbReference type="Gene3D" id="3.90.226.10">
    <property type="entry name" value="2-enoyl-CoA Hydratase, Chain A, domain 1"/>
    <property type="match status" value="1"/>
</dbReference>